<keyword evidence="2" id="KW-0812">Transmembrane</keyword>
<sequence length="272" mass="29007">MAGHKRPNGYPVCPRSPSPSTASDHSLTPTPSTYLSSLSSIHSDIPPNTPTPTASVGSIATSSANSQVISEPSSLGFHPPAAGPWHWANPNWKFHQQFNVVDARTVNDDEEDAASEVSTDVVSSSIVKVEEMLLGSGSYRHGNGLYTSHLEREASCDDLMQLMEGASDVCVSVYAVTLKESEKLALVTQAHRKNHAVQILPNTTMQEPSPNAYWVVLGSNAMAVDAVAEQFKIRTPEFWLSRIAMGSGTSVLHVLSAGLIGVMIVIGGLTLT</sequence>
<feature type="compositionally biased region" description="Low complexity" evidence="1">
    <location>
        <begin position="26"/>
        <end position="40"/>
    </location>
</feature>
<evidence type="ECO:0000313" key="3">
    <source>
        <dbReference type="EMBL" id="TFL05808.1"/>
    </source>
</evidence>
<feature type="compositionally biased region" description="Polar residues" evidence="1">
    <location>
        <begin position="51"/>
        <end position="60"/>
    </location>
</feature>
<feature type="region of interest" description="Disordered" evidence="1">
    <location>
        <begin position="1"/>
        <end position="60"/>
    </location>
</feature>
<name>A0A5C3QWP1_9AGAR</name>
<protein>
    <recommendedName>
        <fullName evidence="5">Transmembrane protein</fullName>
    </recommendedName>
</protein>
<evidence type="ECO:0000313" key="4">
    <source>
        <dbReference type="Proteomes" id="UP000305067"/>
    </source>
</evidence>
<organism evidence="3 4">
    <name type="scientific">Pterulicium gracile</name>
    <dbReference type="NCBI Taxonomy" id="1884261"/>
    <lineage>
        <taxon>Eukaryota</taxon>
        <taxon>Fungi</taxon>
        <taxon>Dikarya</taxon>
        <taxon>Basidiomycota</taxon>
        <taxon>Agaricomycotina</taxon>
        <taxon>Agaricomycetes</taxon>
        <taxon>Agaricomycetidae</taxon>
        <taxon>Agaricales</taxon>
        <taxon>Pleurotineae</taxon>
        <taxon>Pterulaceae</taxon>
        <taxon>Pterulicium</taxon>
    </lineage>
</organism>
<evidence type="ECO:0000256" key="2">
    <source>
        <dbReference type="SAM" id="Phobius"/>
    </source>
</evidence>
<proteinExistence type="predicted"/>
<dbReference type="OrthoDB" id="3252109at2759"/>
<keyword evidence="2" id="KW-1133">Transmembrane helix</keyword>
<dbReference type="AlphaFoldDB" id="A0A5C3QWP1"/>
<accession>A0A5C3QWP1</accession>
<keyword evidence="4" id="KW-1185">Reference proteome</keyword>
<evidence type="ECO:0000256" key="1">
    <source>
        <dbReference type="SAM" id="MobiDB-lite"/>
    </source>
</evidence>
<evidence type="ECO:0008006" key="5">
    <source>
        <dbReference type="Google" id="ProtNLM"/>
    </source>
</evidence>
<keyword evidence="2" id="KW-0472">Membrane</keyword>
<feature type="transmembrane region" description="Helical" evidence="2">
    <location>
        <begin position="251"/>
        <end position="271"/>
    </location>
</feature>
<dbReference type="EMBL" id="ML178816">
    <property type="protein sequence ID" value="TFL05808.1"/>
    <property type="molecule type" value="Genomic_DNA"/>
</dbReference>
<reference evidence="3 4" key="1">
    <citation type="journal article" date="2019" name="Nat. Ecol. Evol.">
        <title>Megaphylogeny resolves global patterns of mushroom evolution.</title>
        <authorList>
            <person name="Varga T."/>
            <person name="Krizsan K."/>
            <person name="Foldi C."/>
            <person name="Dima B."/>
            <person name="Sanchez-Garcia M."/>
            <person name="Sanchez-Ramirez S."/>
            <person name="Szollosi G.J."/>
            <person name="Szarkandi J.G."/>
            <person name="Papp V."/>
            <person name="Albert L."/>
            <person name="Andreopoulos W."/>
            <person name="Angelini C."/>
            <person name="Antonin V."/>
            <person name="Barry K.W."/>
            <person name="Bougher N.L."/>
            <person name="Buchanan P."/>
            <person name="Buyck B."/>
            <person name="Bense V."/>
            <person name="Catcheside P."/>
            <person name="Chovatia M."/>
            <person name="Cooper J."/>
            <person name="Damon W."/>
            <person name="Desjardin D."/>
            <person name="Finy P."/>
            <person name="Geml J."/>
            <person name="Haridas S."/>
            <person name="Hughes K."/>
            <person name="Justo A."/>
            <person name="Karasinski D."/>
            <person name="Kautmanova I."/>
            <person name="Kiss B."/>
            <person name="Kocsube S."/>
            <person name="Kotiranta H."/>
            <person name="LaButti K.M."/>
            <person name="Lechner B.E."/>
            <person name="Liimatainen K."/>
            <person name="Lipzen A."/>
            <person name="Lukacs Z."/>
            <person name="Mihaltcheva S."/>
            <person name="Morgado L.N."/>
            <person name="Niskanen T."/>
            <person name="Noordeloos M.E."/>
            <person name="Ohm R.A."/>
            <person name="Ortiz-Santana B."/>
            <person name="Ovrebo C."/>
            <person name="Racz N."/>
            <person name="Riley R."/>
            <person name="Savchenko A."/>
            <person name="Shiryaev A."/>
            <person name="Soop K."/>
            <person name="Spirin V."/>
            <person name="Szebenyi C."/>
            <person name="Tomsovsky M."/>
            <person name="Tulloss R.E."/>
            <person name="Uehling J."/>
            <person name="Grigoriev I.V."/>
            <person name="Vagvolgyi C."/>
            <person name="Papp T."/>
            <person name="Martin F.M."/>
            <person name="Miettinen O."/>
            <person name="Hibbett D.S."/>
            <person name="Nagy L.G."/>
        </authorList>
    </citation>
    <scope>NUCLEOTIDE SEQUENCE [LARGE SCALE GENOMIC DNA]</scope>
    <source>
        <strain evidence="3 4">CBS 309.79</strain>
    </source>
</reference>
<dbReference type="Proteomes" id="UP000305067">
    <property type="component" value="Unassembled WGS sequence"/>
</dbReference>
<gene>
    <name evidence="3" type="ORF">BDV98DRAFT_589393</name>
</gene>